<keyword evidence="4" id="KW-1003">Cell membrane</keyword>
<evidence type="ECO:0000313" key="13">
    <source>
        <dbReference type="EMBL" id="TCS75757.1"/>
    </source>
</evidence>
<keyword evidence="3" id="KW-0813">Transport</keyword>
<dbReference type="PROSITE" id="PS52015">
    <property type="entry name" value="TONB_CTD"/>
    <property type="match status" value="1"/>
</dbReference>
<keyword evidence="14" id="KW-1185">Reference proteome</keyword>
<keyword evidence="6 11" id="KW-0812">Transmembrane</keyword>
<dbReference type="InterPro" id="IPR051045">
    <property type="entry name" value="TonB-dependent_transducer"/>
</dbReference>
<comment type="subcellular location">
    <subcellularLocation>
        <location evidence="1">Cell inner membrane</location>
        <topology evidence="1">Single-pass membrane protein</topology>
        <orientation evidence="1">Periplasmic side</orientation>
    </subcellularLocation>
</comment>
<keyword evidence="5" id="KW-0997">Cell inner membrane</keyword>
<evidence type="ECO:0000256" key="4">
    <source>
        <dbReference type="ARBA" id="ARBA00022475"/>
    </source>
</evidence>
<gene>
    <name evidence="13" type="ORF">EDC37_12810</name>
</gene>
<evidence type="ECO:0000256" key="7">
    <source>
        <dbReference type="ARBA" id="ARBA00022927"/>
    </source>
</evidence>
<feature type="domain" description="TonB C-terminal" evidence="12">
    <location>
        <begin position="193"/>
        <end position="284"/>
    </location>
</feature>
<keyword evidence="9 11" id="KW-0472">Membrane</keyword>
<dbReference type="Pfam" id="PF03544">
    <property type="entry name" value="TonB_C"/>
    <property type="match status" value="1"/>
</dbReference>
<dbReference type="GO" id="GO:0015031">
    <property type="term" value="P:protein transport"/>
    <property type="evidence" value="ECO:0007669"/>
    <property type="project" value="UniProtKB-KW"/>
</dbReference>
<dbReference type="OrthoDB" id="1681210at2"/>
<feature type="compositionally biased region" description="Low complexity" evidence="10">
    <location>
        <begin position="124"/>
        <end position="136"/>
    </location>
</feature>
<evidence type="ECO:0000259" key="12">
    <source>
        <dbReference type="PROSITE" id="PS52015"/>
    </source>
</evidence>
<organism evidence="13 14">
    <name type="scientific">Pectinatus cerevisiiphilus</name>
    <dbReference type="NCBI Taxonomy" id="86956"/>
    <lineage>
        <taxon>Bacteria</taxon>
        <taxon>Bacillati</taxon>
        <taxon>Bacillota</taxon>
        <taxon>Negativicutes</taxon>
        <taxon>Selenomonadales</taxon>
        <taxon>Selenomonadaceae</taxon>
        <taxon>Pectinatus</taxon>
    </lineage>
</organism>
<keyword evidence="8 11" id="KW-1133">Transmembrane helix</keyword>
<dbReference type="GO" id="GO:0055085">
    <property type="term" value="P:transmembrane transport"/>
    <property type="evidence" value="ECO:0007669"/>
    <property type="project" value="InterPro"/>
</dbReference>
<dbReference type="PANTHER" id="PTHR33446">
    <property type="entry name" value="PROTEIN TONB-RELATED"/>
    <property type="match status" value="1"/>
</dbReference>
<dbReference type="InterPro" id="IPR037682">
    <property type="entry name" value="TonB_C"/>
</dbReference>
<evidence type="ECO:0000256" key="5">
    <source>
        <dbReference type="ARBA" id="ARBA00022519"/>
    </source>
</evidence>
<evidence type="ECO:0000256" key="9">
    <source>
        <dbReference type="ARBA" id="ARBA00023136"/>
    </source>
</evidence>
<dbReference type="SUPFAM" id="SSF74653">
    <property type="entry name" value="TolA/TonB C-terminal domain"/>
    <property type="match status" value="1"/>
</dbReference>
<comment type="similarity">
    <text evidence="2">Belongs to the TonB family.</text>
</comment>
<dbReference type="RefSeq" id="WP_132551606.1">
    <property type="nucleotide sequence ID" value="NZ_SMAA01000028.1"/>
</dbReference>
<feature type="transmembrane region" description="Helical" evidence="11">
    <location>
        <begin position="12"/>
        <end position="32"/>
    </location>
</feature>
<evidence type="ECO:0000256" key="10">
    <source>
        <dbReference type="SAM" id="MobiDB-lite"/>
    </source>
</evidence>
<feature type="compositionally biased region" description="Gly residues" evidence="10">
    <location>
        <begin position="137"/>
        <end position="188"/>
    </location>
</feature>
<evidence type="ECO:0000256" key="11">
    <source>
        <dbReference type="SAM" id="Phobius"/>
    </source>
</evidence>
<feature type="compositionally biased region" description="Polar residues" evidence="10">
    <location>
        <begin position="88"/>
        <end position="123"/>
    </location>
</feature>
<feature type="region of interest" description="Disordered" evidence="10">
    <location>
        <begin position="86"/>
        <end position="215"/>
    </location>
</feature>
<dbReference type="InterPro" id="IPR006260">
    <property type="entry name" value="TonB/TolA_C"/>
</dbReference>
<protein>
    <submittedName>
        <fullName evidence="13">TonB family protein</fullName>
    </submittedName>
</protein>
<dbReference type="EMBL" id="SMAA01000028">
    <property type="protein sequence ID" value="TCS75757.1"/>
    <property type="molecule type" value="Genomic_DNA"/>
</dbReference>
<name>A0A4R3K1N9_9FIRM</name>
<dbReference type="Gene3D" id="3.30.1150.10">
    <property type="match status" value="1"/>
</dbReference>
<accession>A0A4R3K1N9</accession>
<reference evidence="13 14" key="1">
    <citation type="submission" date="2019-03" db="EMBL/GenBank/DDBJ databases">
        <title>Genomic Encyclopedia of Type Strains, Phase IV (KMG-IV): sequencing the most valuable type-strain genomes for metagenomic binning, comparative biology and taxonomic classification.</title>
        <authorList>
            <person name="Goeker M."/>
        </authorList>
    </citation>
    <scope>NUCLEOTIDE SEQUENCE [LARGE SCALE GENOMIC DNA]</scope>
    <source>
        <strain evidence="13 14">DSM 20467</strain>
    </source>
</reference>
<sequence length="284" mass="27711">MLLLSAYRKTGWVLSLLFHLVLFLILALAGFFSRTYNAQQSEPTDVVYVANSNGGSSAAGGSDAGGAQSTASADDIILSDKAAEELGQETSGLQDTTNPKPITDGTSNAVSHPQAQTASKQANSTGTGSGTSTDTGTGSGTGSSGSGSGSGMGLGSGAGTGTGSGSGTGSGTGSGSGSGSGDGAGDGAGSDLVATVPPSPLNAPYPSYPDSMRSSGDEGFVQVRFTVGAGGDVQSVAVVSSSGQQAFEDAALSAASQWSFSPAYNAHGQPVACMISQTFRFSLN</sequence>
<dbReference type="NCBIfam" id="TIGR01352">
    <property type="entry name" value="tonB_Cterm"/>
    <property type="match status" value="1"/>
</dbReference>
<evidence type="ECO:0000256" key="1">
    <source>
        <dbReference type="ARBA" id="ARBA00004383"/>
    </source>
</evidence>
<feature type="compositionally biased region" description="Pro residues" evidence="10">
    <location>
        <begin position="197"/>
        <end position="207"/>
    </location>
</feature>
<comment type="caution">
    <text evidence="13">The sequence shown here is derived from an EMBL/GenBank/DDBJ whole genome shotgun (WGS) entry which is preliminary data.</text>
</comment>
<dbReference type="AlphaFoldDB" id="A0A4R3K1N9"/>
<keyword evidence="7" id="KW-0653">Protein transport</keyword>
<dbReference type="GO" id="GO:0005886">
    <property type="term" value="C:plasma membrane"/>
    <property type="evidence" value="ECO:0007669"/>
    <property type="project" value="UniProtKB-SubCell"/>
</dbReference>
<evidence type="ECO:0000313" key="14">
    <source>
        <dbReference type="Proteomes" id="UP000295188"/>
    </source>
</evidence>
<evidence type="ECO:0000256" key="3">
    <source>
        <dbReference type="ARBA" id="ARBA00022448"/>
    </source>
</evidence>
<evidence type="ECO:0000256" key="2">
    <source>
        <dbReference type="ARBA" id="ARBA00006555"/>
    </source>
</evidence>
<dbReference type="Proteomes" id="UP000295188">
    <property type="component" value="Unassembled WGS sequence"/>
</dbReference>
<evidence type="ECO:0000256" key="6">
    <source>
        <dbReference type="ARBA" id="ARBA00022692"/>
    </source>
</evidence>
<evidence type="ECO:0000256" key="8">
    <source>
        <dbReference type="ARBA" id="ARBA00022989"/>
    </source>
</evidence>
<proteinExistence type="inferred from homology"/>